<name>A0A8D5UIF0_9BACL</name>
<reference evidence="2" key="1">
    <citation type="journal article" date="2013" name="Int. J. Syst. Evol. Microbiol.">
        <title>Polycladomyces abyssicola gen. nov., sp. nov., a thermophilic filamentous bacterium isolated from hemipelagic sediment.</title>
        <authorList>
            <person name="Tsubouchi T."/>
            <person name="Shimane Y."/>
            <person name="Mori K."/>
            <person name="Usui K."/>
            <person name="Hiraki T."/>
            <person name="Tame A."/>
            <person name="Uematsu K."/>
            <person name="Maruyama T."/>
            <person name="Hatada Y."/>
        </authorList>
    </citation>
    <scope>NUCLEOTIDE SEQUENCE</scope>
    <source>
        <strain evidence="2">JIR-001</strain>
    </source>
</reference>
<dbReference type="Gene3D" id="3.40.50.1820">
    <property type="entry name" value="alpha/beta hydrolase"/>
    <property type="match status" value="1"/>
</dbReference>
<dbReference type="Proteomes" id="UP000677436">
    <property type="component" value="Chromosome"/>
</dbReference>
<dbReference type="RefSeq" id="WP_212772988.1">
    <property type="nucleotide sequence ID" value="NZ_AP024601.1"/>
</dbReference>
<proteinExistence type="predicted"/>
<evidence type="ECO:0000313" key="2">
    <source>
        <dbReference type="EMBL" id="BCU82673.1"/>
    </source>
</evidence>
<organism evidence="2 3">
    <name type="scientific">Polycladomyces abyssicola</name>
    <dbReference type="NCBI Taxonomy" id="1125966"/>
    <lineage>
        <taxon>Bacteria</taxon>
        <taxon>Bacillati</taxon>
        <taxon>Bacillota</taxon>
        <taxon>Bacilli</taxon>
        <taxon>Bacillales</taxon>
        <taxon>Thermoactinomycetaceae</taxon>
        <taxon>Polycladomyces</taxon>
    </lineage>
</organism>
<evidence type="ECO:0000259" key="1">
    <source>
        <dbReference type="Pfam" id="PF12697"/>
    </source>
</evidence>
<dbReference type="PANTHER" id="PTHR37017:SF11">
    <property type="entry name" value="ESTERASE_LIPASE_THIOESTERASE DOMAIN-CONTAINING PROTEIN"/>
    <property type="match status" value="1"/>
</dbReference>
<dbReference type="Pfam" id="PF12697">
    <property type="entry name" value="Abhydrolase_6"/>
    <property type="match status" value="1"/>
</dbReference>
<accession>A0A8D5UIF0</accession>
<dbReference type="KEGG" id="pabs:JIR001_24560"/>
<keyword evidence="3" id="KW-1185">Reference proteome</keyword>
<dbReference type="InterPro" id="IPR029058">
    <property type="entry name" value="AB_hydrolase_fold"/>
</dbReference>
<feature type="domain" description="AB hydrolase-1" evidence="1">
    <location>
        <begin position="5"/>
        <end position="218"/>
    </location>
</feature>
<gene>
    <name evidence="2" type="ORF">JIR001_24560</name>
</gene>
<sequence length="236" mass="26741">MATFLLLHSPFVGPATWNWVAQVLKQRKIPAIVPILRHRKDEPPYWKQHVEQVVTALEHLTPKEPIILVAHSGAGVLIPAVADAIQQPVIGSVFVDALIPQDGKSRLDLYNTKEAADEFRRQARDGMIPPWTEDDLKTAIPAPSVRRAFVAQLYATPLAMYEEAIPVPDGWPDHPCVYWKWTEHYESQRRIAEQAGWRCIETKVGHFYLLQEPEVVADQLVEIGNHLLQQAGLEPF</sequence>
<dbReference type="PANTHER" id="PTHR37017">
    <property type="entry name" value="AB HYDROLASE-1 DOMAIN-CONTAINING PROTEIN-RELATED"/>
    <property type="match status" value="1"/>
</dbReference>
<dbReference type="AlphaFoldDB" id="A0A8D5UIF0"/>
<reference evidence="2" key="2">
    <citation type="journal article" date="2021" name="Microbiol. Resour. Announc.">
        <title>Complete Genome Sequence of Polycladomyces abyssicola JIR-001T, Isolated from Hemipelagic Sediment in Deep Seawater.</title>
        <authorList>
            <person name="Tsubouchi T."/>
            <person name="Kaneko Y."/>
        </authorList>
    </citation>
    <scope>NUCLEOTIDE SEQUENCE</scope>
    <source>
        <strain evidence="2">JIR-001</strain>
    </source>
</reference>
<dbReference type="SUPFAM" id="SSF53474">
    <property type="entry name" value="alpha/beta-Hydrolases"/>
    <property type="match status" value="1"/>
</dbReference>
<dbReference type="InterPro" id="IPR000073">
    <property type="entry name" value="AB_hydrolase_1"/>
</dbReference>
<dbReference type="InterPro" id="IPR052897">
    <property type="entry name" value="Sec-Metab_Biosynth_Hydrolase"/>
</dbReference>
<evidence type="ECO:0000313" key="3">
    <source>
        <dbReference type="Proteomes" id="UP000677436"/>
    </source>
</evidence>
<dbReference type="EMBL" id="AP024601">
    <property type="protein sequence ID" value="BCU82673.1"/>
    <property type="molecule type" value="Genomic_DNA"/>
</dbReference>
<protein>
    <recommendedName>
        <fullName evidence="1">AB hydrolase-1 domain-containing protein</fullName>
    </recommendedName>
</protein>